<dbReference type="PANTHER" id="PTHR34107">
    <property type="entry name" value="SLL0198 PROTEIN-RELATED"/>
    <property type="match status" value="1"/>
</dbReference>
<accession>A0ABW5UT42</accession>
<dbReference type="PANTHER" id="PTHR34107:SF4">
    <property type="entry name" value="SLL1222 PROTEIN"/>
    <property type="match status" value="1"/>
</dbReference>
<protein>
    <submittedName>
        <fullName evidence="2">Uma2 family endonuclease</fullName>
    </submittedName>
</protein>
<dbReference type="InterPro" id="IPR008538">
    <property type="entry name" value="Uma2"/>
</dbReference>
<organism evidence="2 3">
    <name type="scientific">Gulosibacter faecalis</name>
    <dbReference type="NCBI Taxonomy" id="272240"/>
    <lineage>
        <taxon>Bacteria</taxon>
        <taxon>Bacillati</taxon>
        <taxon>Actinomycetota</taxon>
        <taxon>Actinomycetes</taxon>
        <taxon>Micrococcales</taxon>
        <taxon>Microbacteriaceae</taxon>
        <taxon>Gulosibacter</taxon>
    </lineage>
</organism>
<reference evidence="3" key="1">
    <citation type="journal article" date="2019" name="Int. J. Syst. Evol. Microbiol.">
        <title>The Global Catalogue of Microorganisms (GCM) 10K type strain sequencing project: providing services to taxonomists for standard genome sequencing and annotation.</title>
        <authorList>
            <consortium name="The Broad Institute Genomics Platform"/>
            <consortium name="The Broad Institute Genome Sequencing Center for Infectious Disease"/>
            <person name="Wu L."/>
            <person name="Ma J."/>
        </authorList>
    </citation>
    <scope>NUCLEOTIDE SEQUENCE [LARGE SCALE GENOMIC DNA]</scope>
    <source>
        <strain evidence="3">TISTR 1514</strain>
    </source>
</reference>
<dbReference type="InterPro" id="IPR011335">
    <property type="entry name" value="Restrct_endonuc-II-like"/>
</dbReference>
<dbReference type="Gene3D" id="3.90.1570.10">
    <property type="entry name" value="tt1808, chain A"/>
    <property type="match status" value="1"/>
</dbReference>
<evidence type="ECO:0000259" key="1">
    <source>
        <dbReference type="Pfam" id="PF05685"/>
    </source>
</evidence>
<feature type="domain" description="Putative restriction endonuclease" evidence="1">
    <location>
        <begin position="19"/>
        <end position="166"/>
    </location>
</feature>
<keyword evidence="2" id="KW-0255">Endonuclease</keyword>
<name>A0ABW5UT42_9MICO</name>
<proteinExistence type="predicted"/>
<dbReference type="GO" id="GO:0004519">
    <property type="term" value="F:endonuclease activity"/>
    <property type="evidence" value="ECO:0007669"/>
    <property type="project" value="UniProtKB-KW"/>
</dbReference>
<evidence type="ECO:0000313" key="3">
    <source>
        <dbReference type="Proteomes" id="UP001597492"/>
    </source>
</evidence>
<dbReference type="SUPFAM" id="SSF52980">
    <property type="entry name" value="Restriction endonuclease-like"/>
    <property type="match status" value="1"/>
</dbReference>
<keyword evidence="2" id="KW-0378">Hydrolase</keyword>
<evidence type="ECO:0000313" key="2">
    <source>
        <dbReference type="EMBL" id="MFD2756796.1"/>
    </source>
</evidence>
<keyword evidence="2" id="KW-0540">Nuclease</keyword>
<dbReference type="Proteomes" id="UP001597492">
    <property type="component" value="Unassembled WGS sequence"/>
</dbReference>
<dbReference type="InterPro" id="IPR012296">
    <property type="entry name" value="Nuclease_put_TT1808"/>
</dbReference>
<dbReference type="RefSeq" id="WP_019619574.1">
    <property type="nucleotide sequence ID" value="NZ_JBHUNE010000001.1"/>
</dbReference>
<dbReference type="Pfam" id="PF05685">
    <property type="entry name" value="Uma2"/>
    <property type="match status" value="1"/>
</dbReference>
<dbReference type="EMBL" id="JBHUNE010000001">
    <property type="protein sequence ID" value="MFD2756796.1"/>
    <property type="molecule type" value="Genomic_DNA"/>
</dbReference>
<comment type="caution">
    <text evidence="2">The sequence shown here is derived from an EMBL/GenBank/DDBJ whole genome shotgun (WGS) entry which is preliminary data.</text>
</comment>
<sequence length="185" mass="20233">MTSAAPSFLPHGRELTRADLHTLPDDGHRYELLDGALIVTPAPRIRHQDVVLNLAVALRSAVTPDLKVVVAPVDVVLADDTLLQPDVLIAPREAFTDIDLPGQPLLAIEVLSPSTRSIDLLLKKERLQRAGCQHYWVIDPEQPAATAWSLVDGVYREVTSAVDNEPFAVTSPVSVRFTPRELARA</sequence>
<keyword evidence="3" id="KW-1185">Reference proteome</keyword>
<dbReference type="CDD" id="cd06260">
    <property type="entry name" value="DUF820-like"/>
    <property type="match status" value="1"/>
</dbReference>
<gene>
    <name evidence="2" type="ORF">ACFSW7_00190</name>
</gene>